<proteinExistence type="predicted"/>
<dbReference type="PANTHER" id="PTHR31973">
    <property type="entry name" value="POLYPROTEIN, PUTATIVE-RELATED"/>
    <property type="match status" value="1"/>
</dbReference>
<dbReference type="AlphaFoldDB" id="A0A1V9YEK4"/>
<dbReference type="Proteomes" id="UP000243579">
    <property type="component" value="Unassembled WGS sequence"/>
</dbReference>
<reference evidence="3 4" key="1">
    <citation type="journal article" date="2014" name="Genome Biol. Evol.">
        <title>The secreted proteins of Achlya hypogyna and Thraustotheca clavata identify the ancestral oomycete secretome and reveal gene acquisitions by horizontal gene transfer.</title>
        <authorList>
            <person name="Misner I."/>
            <person name="Blouin N."/>
            <person name="Leonard G."/>
            <person name="Richards T.A."/>
            <person name="Lane C.E."/>
        </authorList>
    </citation>
    <scope>NUCLEOTIDE SEQUENCE [LARGE SCALE GENOMIC DNA]</scope>
    <source>
        <strain evidence="3 4">ATCC 48635</strain>
    </source>
</reference>
<sequence>MSLQRHQLFVSRKEAVRAIQDMALADGKRAVVDLKRSGGRYFVMKCASPTSCTFQVRVLKCSEVRQGFWISSLNTEHLGCTGVAKPTQYQVHEFKVVRAAIHSNARVPAGDVIRMVADLERVVVPKRMMYRAKDLCIDATSGSYSEGYNLLSSLLQRFDVLNGCTSLLKWEDGVFWGAMICNPLARTFRSCVQHVTGIDGAHMKHRQYNGVMLVLIGRDGNNHNIVLAVGLVPSETAEAYDWFLQGCHINGINLHGIPVFCDRGSAILASRFSELKLIHCTRHIVQNVKTVCSSAFNVDLQRLLWDAQRSPTCDSYLSALRILSLKLPRAADYVEAIDPGTWALYPHLHTTPLYGWRTTNFVEAANSEALPARSKDPYHFFVHQMDDMMTTACTHKKNARIWREQGRVVTPHAQCLLDSQEKLAPRYQVYESSETVLYIKNPSKSASAKRRVDIAARTCTCGYVLQMGVPCRHIIRALMTTNRMCELYDCFADFYKNVDRIWLPRLAASRAVVPERLDAAIAEKMVRSA</sequence>
<dbReference type="InterPro" id="IPR018289">
    <property type="entry name" value="MULE_transposase_dom"/>
</dbReference>
<dbReference type="InterPro" id="IPR007527">
    <property type="entry name" value="Znf_SWIM"/>
</dbReference>
<keyword evidence="1" id="KW-0863">Zinc-finger</keyword>
<protein>
    <recommendedName>
        <fullName evidence="2">SWIM-type domain-containing protein</fullName>
    </recommendedName>
</protein>
<organism evidence="3 4">
    <name type="scientific">Achlya hypogyna</name>
    <name type="common">Oomycete</name>
    <name type="synonym">Protoachlya hypogyna</name>
    <dbReference type="NCBI Taxonomy" id="1202772"/>
    <lineage>
        <taxon>Eukaryota</taxon>
        <taxon>Sar</taxon>
        <taxon>Stramenopiles</taxon>
        <taxon>Oomycota</taxon>
        <taxon>Saprolegniomycetes</taxon>
        <taxon>Saprolegniales</taxon>
        <taxon>Achlyaceae</taxon>
        <taxon>Achlya</taxon>
    </lineage>
</organism>
<accession>A0A1V9YEK4</accession>
<dbReference type="PANTHER" id="PTHR31973:SF187">
    <property type="entry name" value="MUTATOR TRANSPOSASE MUDRA PROTEIN"/>
    <property type="match status" value="1"/>
</dbReference>
<dbReference type="EMBL" id="JNBR01001932">
    <property type="protein sequence ID" value="OQR84116.1"/>
    <property type="molecule type" value="Genomic_DNA"/>
</dbReference>
<dbReference type="GO" id="GO:0008270">
    <property type="term" value="F:zinc ion binding"/>
    <property type="evidence" value="ECO:0007669"/>
    <property type="project" value="UniProtKB-KW"/>
</dbReference>
<keyword evidence="1" id="KW-0862">Zinc</keyword>
<name>A0A1V9YEK4_ACHHY</name>
<comment type="caution">
    <text evidence="3">The sequence shown here is derived from an EMBL/GenBank/DDBJ whole genome shotgun (WGS) entry which is preliminary data.</text>
</comment>
<evidence type="ECO:0000256" key="1">
    <source>
        <dbReference type="PROSITE-ProRule" id="PRU00325"/>
    </source>
</evidence>
<keyword evidence="4" id="KW-1185">Reference proteome</keyword>
<evidence type="ECO:0000259" key="2">
    <source>
        <dbReference type="PROSITE" id="PS50966"/>
    </source>
</evidence>
<dbReference type="Pfam" id="PF04434">
    <property type="entry name" value="SWIM"/>
    <property type="match status" value="1"/>
</dbReference>
<keyword evidence="1" id="KW-0479">Metal-binding</keyword>
<gene>
    <name evidence="3" type="ORF">ACHHYP_13875</name>
</gene>
<dbReference type="OrthoDB" id="165010at2759"/>
<feature type="domain" description="SWIM-type" evidence="2">
    <location>
        <begin position="450"/>
        <end position="482"/>
    </location>
</feature>
<evidence type="ECO:0000313" key="4">
    <source>
        <dbReference type="Proteomes" id="UP000243579"/>
    </source>
</evidence>
<dbReference type="PROSITE" id="PS50966">
    <property type="entry name" value="ZF_SWIM"/>
    <property type="match status" value="1"/>
</dbReference>
<dbReference type="Pfam" id="PF10551">
    <property type="entry name" value="MULE"/>
    <property type="match status" value="1"/>
</dbReference>
<evidence type="ECO:0000313" key="3">
    <source>
        <dbReference type="EMBL" id="OQR84116.1"/>
    </source>
</evidence>